<evidence type="ECO:0000256" key="2">
    <source>
        <dbReference type="SAM" id="Phobius"/>
    </source>
</evidence>
<dbReference type="Pfam" id="PF06947">
    <property type="entry name" value="DUF1290"/>
    <property type="match status" value="1"/>
</dbReference>
<feature type="transmembrane region" description="Helical" evidence="2">
    <location>
        <begin position="9"/>
        <end position="27"/>
    </location>
</feature>
<keyword evidence="1 2" id="KW-0812">Transmembrane</keyword>
<evidence type="ECO:0000313" key="4">
    <source>
        <dbReference type="Proteomes" id="UP000184423"/>
    </source>
</evidence>
<evidence type="ECO:0000313" key="3">
    <source>
        <dbReference type="EMBL" id="SHE54949.1"/>
    </source>
</evidence>
<accession>A0A1M4UDW4</accession>
<protein>
    <submittedName>
        <fullName evidence="3">Small basic protein</fullName>
    </submittedName>
</protein>
<feature type="transmembrane region" description="Helical" evidence="2">
    <location>
        <begin position="88"/>
        <end position="113"/>
    </location>
</feature>
<dbReference type="GO" id="GO:0005886">
    <property type="term" value="C:plasma membrane"/>
    <property type="evidence" value="ECO:0007669"/>
    <property type="project" value="UniProtKB-SubCell"/>
</dbReference>
<keyword evidence="2" id="KW-1133">Transmembrane helix</keyword>
<dbReference type="Proteomes" id="UP000184423">
    <property type="component" value="Unassembled WGS sequence"/>
</dbReference>
<dbReference type="InterPro" id="IPR009709">
    <property type="entry name" value="DUF1290"/>
</dbReference>
<comment type="subcellular location">
    <subcellularLocation>
        <location evidence="1">Cell membrane</location>
        <topology evidence="1">Multi-pass membrane protein</topology>
    </subcellularLocation>
</comment>
<keyword evidence="1 2" id="KW-0472">Membrane</keyword>
<dbReference type="EMBL" id="FQVG01000007">
    <property type="protein sequence ID" value="SHE54949.1"/>
    <property type="molecule type" value="Genomic_DNA"/>
</dbReference>
<sequence length="126" mass="13882">MLNQEGDEMVPLIGLLIGVLLGIFLKIDIPTSFTAYIPVAILAALDSVFGGARASLEKKFDSDIFISGFFSNIVLAIGLTYLGDTLNVPIYLAAVVVFGSRLFNNFAIIRRIILEKLRSKMKEREE</sequence>
<keyword evidence="4" id="KW-1185">Reference proteome</keyword>
<dbReference type="AlphaFoldDB" id="A0A1M4UDW4"/>
<keyword evidence="1" id="KW-1003">Cell membrane</keyword>
<feature type="transmembrane region" description="Helical" evidence="2">
    <location>
        <begin position="64"/>
        <end position="82"/>
    </location>
</feature>
<comment type="similarity">
    <text evidence="1">Belongs to the sbp family.</text>
</comment>
<proteinExistence type="inferred from homology"/>
<feature type="transmembrane region" description="Helical" evidence="2">
    <location>
        <begin position="33"/>
        <end position="52"/>
    </location>
</feature>
<dbReference type="PIRSF" id="PIRSF018579">
    <property type="entry name" value="Sbp"/>
    <property type="match status" value="1"/>
</dbReference>
<evidence type="ECO:0000256" key="1">
    <source>
        <dbReference type="PIRNR" id="PIRNR018579"/>
    </source>
</evidence>
<organism evidence="3 4">
    <name type="scientific">Caloramator proteoclasticus DSM 10124</name>
    <dbReference type="NCBI Taxonomy" id="1121262"/>
    <lineage>
        <taxon>Bacteria</taxon>
        <taxon>Bacillati</taxon>
        <taxon>Bacillota</taxon>
        <taxon>Clostridia</taxon>
        <taxon>Eubacteriales</taxon>
        <taxon>Clostridiaceae</taxon>
        <taxon>Caloramator</taxon>
    </lineage>
</organism>
<name>A0A1M4UDW4_9CLOT</name>
<reference evidence="4" key="1">
    <citation type="submission" date="2016-11" db="EMBL/GenBank/DDBJ databases">
        <authorList>
            <person name="Varghese N."/>
            <person name="Submissions S."/>
        </authorList>
    </citation>
    <scope>NUCLEOTIDE SEQUENCE [LARGE SCALE GENOMIC DNA]</scope>
    <source>
        <strain evidence="4">DSM 10124</strain>
    </source>
</reference>
<gene>
    <name evidence="3" type="ORF">SAMN02746091_00629</name>
</gene>